<organism evidence="2 3">
    <name type="scientific">Ralstonia solanacearum</name>
    <name type="common">Pseudomonas solanacearum</name>
    <dbReference type="NCBI Taxonomy" id="305"/>
    <lineage>
        <taxon>Bacteria</taxon>
        <taxon>Pseudomonadati</taxon>
        <taxon>Pseudomonadota</taxon>
        <taxon>Betaproteobacteria</taxon>
        <taxon>Burkholderiales</taxon>
        <taxon>Burkholderiaceae</taxon>
        <taxon>Ralstonia</taxon>
        <taxon>Ralstonia solanacearum species complex</taxon>
    </lineage>
</organism>
<dbReference type="EMBL" id="CP039340">
    <property type="protein sequence ID" value="QCX51306.1"/>
    <property type="molecule type" value="Genomic_DNA"/>
</dbReference>
<dbReference type="Proteomes" id="UP000310553">
    <property type="component" value="Plasmid pUW386"/>
</dbReference>
<evidence type="ECO:0008006" key="4">
    <source>
        <dbReference type="Google" id="ProtNLM"/>
    </source>
</evidence>
<sequence>MLELGVGASILRIVGWLYIATAVVALSVVIWYPKRIIVKVLGVGLVLWFFGHDLVDQILKDRAQQKRLSIAKARIDEHCKSAGRRIYREVKGVDGIFLLNARVEDRTVAERYRMNDPYHANYGYGEDYILEFARGHAARRTNVAERIGPKDAFGFDFVEVPDPSGKGVLRYTTPMSKWESDNLARNGGGIVPLVKEHRDTRSARYGIKWTDLSTKEDRDYWIAGGLISVVDMETGEVLAEDRGYMYDPRQGEESGGRDPWLIAKRHYACPQFDRYEPETNFIYKVVQPKR</sequence>
<protein>
    <recommendedName>
        <fullName evidence="4">Transmembrane protein</fullName>
    </recommendedName>
</protein>
<gene>
    <name evidence="2" type="ORF">E7Z57_19650</name>
</gene>
<keyword evidence="1" id="KW-0472">Membrane</keyword>
<keyword evidence="2" id="KW-0614">Plasmid</keyword>
<accession>A0AA92EHG7</accession>
<reference evidence="2 3" key="1">
    <citation type="submission" date="2019-04" db="EMBL/GenBank/DDBJ databases">
        <title>Complete Genome of UW386 and Higher Quality Genome of UW700.</title>
        <authorList>
            <person name="Jacobs J."/>
            <person name="Perez A."/>
            <person name="Steidl O."/>
            <person name="Allen C."/>
        </authorList>
    </citation>
    <scope>NUCLEOTIDE SEQUENCE [LARGE SCALE GENOMIC DNA]</scope>
    <source>
        <strain evidence="2 3">UW386</strain>
        <plasmid evidence="3">puw386</plasmid>
    </source>
</reference>
<evidence type="ECO:0000313" key="2">
    <source>
        <dbReference type="EMBL" id="QCX51306.1"/>
    </source>
</evidence>
<name>A0AA92EHG7_RALSL</name>
<proteinExistence type="predicted"/>
<geneLocation type="plasmid" evidence="3">
    <name>puw386</name>
</geneLocation>
<feature type="transmembrane region" description="Helical" evidence="1">
    <location>
        <begin position="6"/>
        <end position="29"/>
    </location>
</feature>
<dbReference type="AlphaFoldDB" id="A0AA92EHG7"/>
<evidence type="ECO:0000256" key="1">
    <source>
        <dbReference type="SAM" id="Phobius"/>
    </source>
</evidence>
<evidence type="ECO:0000313" key="3">
    <source>
        <dbReference type="Proteomes" id="UP000310553"/>
    </source>
</evidence>
<feature type="transmembrane region" description="Helical" evidence="1">
    <location>
        <begin position="36"/>
        <end position="55"/>
    </location>
</feature>
<keyword evidence="1" id="KW-1133">Transmembrane helix</keyword>
<keyword evidence="1" id="KW-0812">Transmembrane</keyword>